<dbReference type="PANTHER" id="PTHR34222:SF33">
    <property type="entry name" value="RETROTRANSPOSON GAG DOMAIN-CONTAINING PROTEIN"/>
    <property type="match status" value="1"/>
</dbReference>
<dbReference type="InterPro" id="IPR036397">
    <property type="entry name" value="RNaseH_sf"/>
</dbReference>
<dbReference type="InterPro" id="IPR001584">
    <property type="entry name" value="Integrase_cat-core"/>
</dbReference>
<dbReference type="PROSITE" id="PS50994">
    <property type="entry name" value="INTEGRASE"/>
    <property type="match status" value="1"/>
</dbReference>
<dbReference type="InterPro" id="IPR029472">
    <property type="entry name" value="Copia-like_N"/>
</dbReference>
<evidence type="ECO:0000313" key="2">
    <source>
        <dbReference type="Proteomes" id="UP000813463"/>
    </source>
</evidence>
<dbReference type="Pfam" id="PF14244">
    <property type="entry name" value="Retrotran_gag_3"/>
    <property type="match status" value="1"/>
</dbReference>
<accession>A0ABM3QQ15</accession>
<dbReference type="Proteomes" id="UP000813463">
    <property type="component" value="Chromosome 5"/>
</dbReference>
<organism evidence="2 3">
    <name type="scientific">Spinacia oleracea</name>
    <name type="common">Spinach</name>
    <dbReference type="NCBI Taxonomy" id="3562"/>
    <lineage>
        <taxon>Eukaryota</taxon>
        <taxon>Viridiplantae</taxon>
        <taxon>Streptophyta</taxon>
        <taxon>Embryophyta</taxon>
        <taxon>Tracheophyta</taxon>
        <taxon>Spermatophyta</taxon>
        <taxon>Magnoliopsida</taxon>
        <taxon>eudicotyledons</taxon>
        <taxon>Gunneridae</taxon>
        <taxon>Pentapetalae</taxon>
        <taxon>Caryophyllales</taxon>
        <taxon>Chenopodiaceae</taxon>
        <taxon>Chenopodioideae</taxon>
        <taxon>Anserineae</taxon>
        <taxon>Spinacia</taxon>
    </lineage>
</organism>
<dbReference type="InterPro" id="IPR012337">
    <property type="entry name" value="RNaseH-like_sf"/>
</dbReference>
<sequence>MHADQATDPSLNPNSAYFLSNNDVNVSKLVSIVFDGKCFNDWKRSMVIALSARNKLCFVDGSLMISWILASLEPSIARSVLYLKTAREIWLDLEDRLCQSSGSQLFSIQLKLYNLNQDDDEEISSFFTKIKLMWDQLDGLDPLTSCSCTSCCCTLIQKLLKSQQNQRLIQFLMKLNSKYEHPKSIILMMNPLPTISKAYGLLLQHDQQREVQNNRGHMNSESIVFTAMKFIDNKYSSSSNSQNTYSGGQSRNNTRNNLFCEHCRMKNHTFDKCWKLHRYPKDFKGKGKRVAAAVQMEETYAIEKSAQEETSLVHATFTEEQYNQLMKHLNTYQDHSKKRHTVLAKLNKGLYSLNENLMGSVCKSTSNNFALSSACFTSIEEAKLWLLRLGHVSFGKIKNIKGIDVKGCLAECFCQIFPLAKQSKFPFSFLTVVDDYTRMTWTHLMKSKTDSVQIMTQFLSYVENQFGTSIKTIRSNNAPDLTEGEMKQLLLRKCVLHQKSCSHTPQQNDVVERKHKHLLETARAL</sequence>
<name>A0ABM3QQ15_SPIOL</name>
<evidence type="ECO:0000313" key="3">
    <source>
        <dbReference type="RefSeq" id="XP_056685439.1"/>
    </source>
</evidence>
<dbReference type="GeneID" id="110799428"/>
<gene>
    <name evidence="3" type="primary">LOC110799428</name>
</gene>
<protein>
    <recommendedName>
        <fullName evidence="1">Integrase catalytic domain-containing protein</fullName>
    </recommendedName>
</protein>
<reference evidence="2" key="1">
    <citation type="journal article" date="2021" name="Nat. Commun.">
        <title>Genomic analyses provide insights into spinach domestication and the genetic basis of agronomic traits.</title>
        <authorList>
            <person name="Cai X."/>
            <person name="Sun X."/>
            <person name="Xu C."/>
            <person name="Sun H."/>
            <person name="Wang X."/>
            <person name="Ge C."/>
            <person name="Zhang Z."/>
            <person name="Wang Q."/>
            <person name="Fei Z."/>
            <person name="Jiao C."/>
            <person name="Wang Q."/>
        </authorList>
    </citation>
    <scope>NUCLEOTIDE SEQUENCE [LARGE SCALE GENOMIC DNA]</scope>
    <source>
        <strain evidence="2">cv. Varoflay</strain>
    </source>
</reference>
<reference evidence="3" key="2">
    <citation type="submission" date="2025-08" db="UniProtKB">
        <authorList>
            <consortium name="RefSeq"/>
        </authorList>
    </citation>
    <scope>IDENTIFICATION</scope>
    <source>
        <tissue evidence="3">Leaf</tissue>
    </source>
</reference>
<dbReference type="PANTHER" id="PTHR34222">
    <property type="entry name" value="GAG_PRE-INTEGRS DOMAIN-CONTAINING PROTEIN"/>
    <property type="match status" value="1"/>
</dbReference>
<feature type="domain" description="Integrase catalytic" evidence="1">
    <location>
        <begin position="376"/>
        <end position="525"/>
    </location>
</feature>
<dbReference type="Gene3D" id="3.30.420.10">
    <property type="entry name" value="Ribonuclease H-like superfamily/Ribonuclease H"/>
    <property type="match status" value="1"/>
</dbReference>
<dbReference type="RefSeq" id="XP_056685439.1">
    <property type="nucleotide sequence ID" value="XM_056829461.1"/>
</dbReference>
<keyword evidence="2" id="KW-1185">Reference proteome</keyword>
<evidence type="ECO:0000259" key="1">
    <source>
        <dbReference type="PROSITE" id="PS50994"/>
    </source>
</evidence>
<proteinExistence type="predicted"/>
<dbReference type="SUPFAM" id="SSF53098">
    <property type="entry name" value="Ribonuclease H-like"/>
    <property type="match status" value="1"/>
</dbReference>